<keyword evidence="1" id="KW-1133">Transmembrane helix</keyword>
<organism evidence="2 3">
    <name type="scientific">Vibrio parahaemolyticus</name>
    <dbReference type="NCBI Taxonomy" id="670"/>
    <lineage>
        <taxon>Bacteria</taxon>
        <taxon>Pseudomonadati</taxon>
        <taxon>Pseudomonadota</taxon>
        <taxon>Gammaproteobacteria</taxon>
        <taxon>Vibrionales</taxon>
        <taxon>Vibrionaceae</taxon>
        <taxon>Vibrio</taxon>
    </lineage>
</organism>
<name>A0A9Q3UC20_VIBPH</name>
<evidence type="ECO:0000256" key="1">
    <source>
        <dbReference type="SAM" id="Phobius"/>
    </source>
</evidence>
<protein>
    <submittedName>
        <fullName evidence="2">Uncharacterized protein</fullName>
    </submittedName>
</protein>
<dbReference type="EMBL" id="JACVHL010000002">
    <property type="protein sequence ID" value="MCC3804070.1"/>
    <property type="molecule type" value="Genomic_DNA"/>
</dbReference>
<proteinExistence type="predicted"/>
<feature type="transmembrane region" description="Helical" evidence="1">
    <location>
        <begin position="63"/>
        <end position="81"/>
    </location>
</feature>
<evidence type="ECO:0000313" key="2">
    <source>
        <dbReference type="EMBL" id="MCC3804070.1"/>
    </source>
</evidence>
<keyword evidence="1" id="KW-0812">Transmembrane</keyword>
<gene>
    <name evidence="2" type="ORF">IB292_03355</name>
</gene>
<accession>A0A9Q3UC20</accession>
<feature type="transmembrane region" description="Helical" evidence="1">
    <location>
        <begin position="20"/>
        <end position="43"/>
    </location>
</feature>
<sequence length="91" mass="10143">MVSKDNITEIEREISSQEPLIVRVFLSWQCPSICIAIGLVTFILNVLYHKGYDVGLGDTPVKVISLAGFILIGYGLIGLANHDWSWGRRPK</sequence>
<evidence type="ECO:0000313" key="3">
    <source>
        <dbReference type="Proteomes" id="UP000726777"/>
    </source>
</evidence>
<keyword evidence="1" id="KW-0472">Membrane</keyword>
<reference evidence="2" key="1">
    <citation type="submission" date="2020-09" db="EMBL/GenBank/DDBJ databases">
        <title>Genome sequence of Vibrio parahaemolyticus isolates.</title>
        <authorList>
            <person name="Hammerl J.A."/>
            <person name="Strauch E."/>
        </authorList>
    </citation>
    <scope>NUCLEOTIDE SEQUENCE</scope>
    <source>
        <strain evidence="2">17-VB00146</strain>
    </source>
</reference>
<dbReference type="Proteomes" id="UP000726777">
    <property type="component" value="Unassembled WGS sequence"/>
</dbReference>
<dbReference type="RefSeq" id="WP_228085740.1">
    <property type="nucleotide sequence ID" value="NZ_JACVHL010000002.1"/>
</dbReference>
<comment type="caution">
    <text evidence="2">The sequence shown here is derived from an EMBL/GenBank/DDBJ whole genome shotgun (WGS) entry which is preliminary data.</text>
</comment>
<dbReference type="AlphaFoldDB" id="A0A9Q3UC20"/>